<evidence type="ECO:0000313" key="2">
    <source>
        <dbReference type="Proteomes" id="UP000077755"/>
    </source>
</evidence>
<evidence type="ECO:0000313" key="1">
    <source>
        <dbReference type="EMBL" id="WOH05391.1"/>
    </source>
</evidence>
<reference evidence="1" key="1">
    <citation type="journal article" date="2016" name="Nat. Genet.">
        <title>A high-quality carrot genome assembly provides new insights into carotenoid accumulation and asterid genome evolution.</title>
        <authorList>
            <person name="Iorizzo M."/>
            <person name="Ellison S."/>
            <person name="Senalik D."/>
            <person name="Zeng P."/>
            <person name="Satapoomin P."/>
            <person name="Huang J."/>
            <person name="Bowman M."/>
            <person name="Iovene M."/>
            <person name="Sanseverino W."/>
            <person name="Cavagnaro P."/>
            <person name="Yildiz M."/>
            <person name="Macko-Podgorni A."/>
            <person name="Moranska E."/>
            <person name="Grzebelus E."/>
            <person name="Grzebelus D."/>
            <person name="Ashrafi H."/>
            <person name="Zheng Z."/>
            <person name="Cheng S."/>
            <person name="Spooner D."/>
            <person name="Van Deynze A."/>
            <person name="Simon P."/>
        </authorList>
    </citation>
    <scope>NUCLEOTIDE SEQUENCE</scope>
    <source>
        <tissue evidence="1">Leaf</tissue>
    </source>
</reference>
<dbReference type="PANTHER" id="PTHR36815:SF1">
    <property type="entry name" value="OS03G0675700 PROTEIN"/>
    <property type="match status" value="1"/>
</dbReference>
<name>A0AAF1B6V1_DAUCS</name>
<proteinExistence type="predicted"/>
<organism evidence="1 2">
    <name type="scientific">Daucus carota subsp. sativus</name>
    <name type="common">Carrot</name>
    <dbReference type="NCBI Taxonomy" id="79200"/>
    <lineage>
        <taxon>Eukaryota</taxon>
        <taxon>Viridiplantae</taxon>
        <taxon>Streptophyta</taxon>
        <taxon>Embryophyta</taxon>
        <taxon>Tracheophyta</taxon>
        <taxon>Spermatophyta</taxon>
        <taxon>Magnoliopsida</taxon>
        <taxon>eudicotyledons</taxon>
        <taxon>Gunneridae</taxon>
        <taxon>Pentapetalae</taxon>
        <taxon>asterids</taxon>
        <taxon>campanulids</taxon>
        <taxon>Apiales</taxon>
        <taxon>Apiaceae</taxon>
        <taxon>Apioideae</taxon>
        <taxon>Scandiceae</taxon>
        <taxon>Daucinae</taxon>
        <taxon>Daucus</taxon>
        <taxon>Daucus sect. Daucus</taxon>
    </lineage>
</organism>
<dbReference type="Pfam" id="PF23670">
    <property type="entry name" value="PIGBOS1"/>
    <property type="match status" value="1"/>
</dbReference>
<dbReference type="PANTHER" id="PTHR36815">
    <property type="entry name" value="BNAC03G48760D PROTEIN"/>
    <property type="match status" value="1"/>
</dbReference>
<reference evidence="1" key="2">
    <citation type="submission" date="2022-03" db="EMBL/GenBank/DDBJ databases">
        <title>Draft title - Genomic analysis of global carrot germplasm unveils the trajectory of domestication and the origin of high carotenoid orange carrot.</title>
        <authorList>
            <person name="Iorizzo M."/>
            <person name="Ellison S."/>
            <person name="Senalik D."/>
            <person name="Macko-Podgorni A."/>
            <person name="Grzebelus D."/>
            <person name="Bostan H."/>
            <person name="Rolling W."/>
            <person name="Curaba J."/>
            <person name="Simon P."/>
        </authorList>
    </citation>
    <scope>NUCLEOTIDE SEQUENCE</scope>
    <source>
        <tissue evidence="1">Leaf</tissue>
    </source>
</reference>
<dbReference type="InterPro" id="IPR057394">
    <property type="entry name" value="PIGBOS1"/>
</dbReference>
<protein>
    <submittedName>
        <fullName evidence="1">Uncharacterized protein</fullName>
    </submittedName>
</protein>
<dbReference type="EMBL" id="CP093348">
    <property type="protein sequence ID" value="WOH05391.1"/>
    <property type="molecule type" value="Genomic_DNA"/>
</dbReference>
<accession>A0AAF1B6V1</accession>
<gene>
    <name evidence="1" type="ORF">DCAR_0624807</name>
</gene>
<sequence>MFVVTFEHSVLPINLQSTHLELCLPLSISINYGHKIDIYIYIYATKRCLGVVTGKYIFGPPLEAHWKAKLEEEAAAKGSDASST</sequence>
<dbReference type="AlphaFoldDB" id="A0AAF1B6V1"/>
<keyword evidence="2" id="KW-1185">Reference proteome</keyword>
<dbReference type="Proteomes" id="UP000077755">
    <property type="component" value="Chromosome 6"/>
</dbReference>